<comment type="caution">
    <text evidence="1">The sequence shown here is derived from an EMBL/GenBank/DDBJ whole genome shotgun (WGS) entry which is preliminary data.</text>
</comment>
<evidence type="ECO:0000313" key="2">
    <source>
        <dbReference type="Proteomes" id="UP000827872"/>
    </source>
</evidence>
<evidence type="ECO:0000313" key="1">
    <source>
        <dbReference type="EMBL" id="KAH7988693.1"/>
    </source>
</evidence>
<sequence>MVLDSLARIIKVQLPAYLKRLPIPESISGFLRLTDLDCRNIAVLVQCENTHSRHIKLLIQNGHSKWGQLVENLLQPTEQPWDPADRSPEMHFQNGAQRTGPGGKLPLTF</sequence>
<dbReference type="Proteomes" id="UP000827872">
    <property type="component" value="Linkage Group LG10"/>
</dbReference>
<protein>
    <submittedName>
        <fullName evidence="1">Uncharacterized protein</fullName>
    </submittedName>
</protein>
<proteinExistence type="predicted"/>
<gene>
    <name evidence="1" type="ORF">K3G42_020609</name>
</gene>
<name>A0ACB8E8Q6_9SAUR</name>
<organism evidence="1 2">
    <name type="scientific">Sphaerodactylus townsendi</name>
    <dbReference type="NCBI Taxonomy" id="933632"/>
    <lineage>
        <taxon>Eukaryota</taxon>
        <taxon>Metazoa</taxon>
        <taxon>Chordata</taxon>
        <taxon>Craniata</taxon>
        <taxon>Vertebrata</taxon>
        <taxon>Euteleostomi</taxon>
        <taxon>Lepidosauria</taxon>
        <taxon>Squamata</taxon>
        <taxon>Bifurcata</taxon>
        <taxon>Gekkota</taxon>
        <taxon>Sphaerodactylidae</taxon>
        <taxon>Sphaerodactylus</taxon>
    </lineage>
</organism>
<reference evidence="1" key="1">
    <citation type="submission" date="2021-08" db="EMBL/GenBank/DDBJ databases">
        <title>The first chromosome-level gecko genome reveals the dynamic sex chromosomes of Neotropical dwarf geckos (Sphaerodactylidae: Sphaerodactylus).</title>
        <authorList>
            <person name="Pinto B.J."/>
            <person name="Keating S.E."/>
            <person name="Gamble T."/>
        </authorList>
    </citation>
    <scope>NUCLEOTIDE SEQUENCE</scope>
    <source>
        <strain evidence="1">TG3544</strain>
    </source>
</reference>
<dbReference type="EMBL" id="CM037623">
    <property type="protein sequence ID" value="KAH7988693.1"/>
    <property type="molecule type" value="Genomic_DNA"/>
</dbReference>
<keyword evidence="2" id="KW-1185">Reference proteome</keyword>
<accession>A0ACB8E8Q6</accession>